<keyword evidence="2" id="KW-1185">Reference proteome</keyword>
<dbReference type="Proteomes" id="UP000275368">
    <property type="component" value="Chromosome"/>
</dbReference>
<protein>
    <submittedName>
        <fullName evidence="1">Uncharacterized protein</fullName>
    </submittedName>
</protein>
<dbReference type="Gene3D" id="3.20.20.150">
    <property type="entry name" value="Divalent-metal-dependent TIM barrel enzymes"/>
    <property type="match status" value="1"/>
</dbReference>
<proteinExistence type="predicted"/>
<evidence type="ECO:0000313" key="2">
    <source>
        <dbReference type="Proteomes" id="UP000275368"/>
    </source>
</evidence>
<name>A0A3G9J0L0_9BACL</name>
<evidence type="ECO:0000313" key="1">
    <source>
        <dbReference type="EMBL" id="BBH24700.1"/>
    </source>
</evidence>
<dbReference type="OrthoDB" id="3185623at2"/>
<gene>
    <name evidence="1" type="ORF">Back11_60450</name>
</gene>
<dbReference type="SUPFAM" id="SSF51658">
    <property type="entry name" value="Xylose isomerase-like"/>
    <property type="match status" value="1"/>
</dbReference>
<reference evidence="1 2" key="1">
    <citation type="submission" date="2018-11" db="EMBL/GenBank/DDBJ databases">
        <title>Complete genome sequence of Paenibacillus baekrokdamisoli strain KCTC 33723.</title>
        <authorList>
            <person name="Kang S.W."/>
            <person name="Lee K.C."/>
            <person name="Kim K.K."/>
            <person name="Kim J.S."/>
            <person name="Kim D.S."/>
            <person name="Ko S.H."/>
            <person name="Yang S.H."/>
            <person name="Lee J.S."/>
        </authorList>
    </citation>
    <scope>NUCLEOTIDE SEQUENCE [LARGE SCALE GENOMIC DNA]</scope>
    <source>
        <strain evidence="1 2">KCTC 33723</strain>
    </source>
</reference>
<dbReference type="AlphaFoldDB" id="A0A3G9J0L0"/>
<sequence>MCGWDIGQCTPEIAERVVRDAKAANVRVCAVWAGVPRPAEWNFTGGPVTLGLVPEEYRAERIDALKKWADFAVWVHAPAIITHCGFIPENLTDPAYPGVVEAIREVALYCEQL</sequence>
<accession>A0A3G9J0L0</accession>
<dbReference type="RefSeq" id="WP_125665080.1">
    <property type="nucleotide sequence ID" value="NZ_AP019308.1"/>
</dbReference>
<dbReference type="KEGG" id="pbk:Back11_60450"/>
<dbReference type="InterPro" id="IPR036237">
    <property type="entry name" value="Xyl_isomerase-like_sf"/>
</dbReference>
<organism evidence="1 2">
    <name type="scientific">Paenibacillus baekrokdamisoli</name>
    <dbReference type="NCBI Taxonomy" id="1712516"/>
    <lineage>
        <taxon>Bacteria</taxon>
        <taxon>Bacillati</taxon>
        <taxon>Bacillota</taxon>
        <taxon>Bacilli</taxon>
        <taxon>Bacillales</taxon>
        <taxon>Paenibacillaceae</taxon>
        <taxon>Paenibacillus</taxon>
    </lineage>
</organism>
<dbReference type="EMBL" id="AP019308">
    <property type="protein sequence ID" value="BBH24700.1"/>
    <property type="molecule type" value="Genomic_DNA"/>
</dbReference>